<proteinExistence type="predicted"/>
<accession>A0A0E9UHC0</accession>
<dbReference type="EMBL" id="GBXM01043323">
    <property type="protein sequence ID" value="JAH65254.1"/>
    <property type="molecule type" value="Transcribed_RNA"/>
</dbReference>
<name>A0A0E9UHC0_ANGAN</name>
<dbReference type="AlphaFoldDB" id="A0A0E9UHC0"/>
<reference evidence="1" key="2">
    <citation type="journal article" date="2015" name="Fish Shellfish Immunol.">
        <title>Early steps in the European eel (Anguilla anguilla)-Vibrio vulnificus interaction in the gills: Role of the RtxA13 toxin.</title>
        <authorList>
            <person name="Callol A."/>
            <person name="Pajuelo D."/>
            <person name="Ebbesson L."/>
            <person name="Teles M."/>
            <person name="MacKenzie S."/>
            <person name="Amaro C."/>
        </authorList>
    </citation>
    <scope>NUCLEOTIDE SEQUENCE</scope>
</reference>
<protein>
    <submittedName>
        <fullName evidence="1">Uncharacterized protein</fullName>
    </submittedName>
</protein>
<evidence type="ECO:0000313" key="1">
    <source>
        <dbReference type="EMBL" id="JAH65254.1"/>
    </source>
</evidence>
<reference evidence="1" key="1">
    <citation type="submission" date="2014-11" db="EMBL/GenBank/DDBJ databases">
        <authorList>
            <person name="Amaro Gonzalez C."/>
        </authorList>
    </citation>
    <scope>NUCLEOTIDE SEQUENCE</scope>
</reference>
<sequence>MCMACSKDRKQCKPLGIRASAKCLKCHVDVISVYKQHARGFFLFMFAAQRTRLH</sequence>
<organism evidence="1">
    <name type="scientific">Anguilla anguilla</name>
    <name type="common">European freshwater eel</name>
    <name type="synonym">Muraena anguilla</name>
    <dbReference type="NCBI Taxonomy" id="7936"/>
    <lineage>
        <taxon>Eukaryota</taxon>
        <taxon>Metazoa</taxon>
        <taxon>Chordata</taxon>
        <taxon>Craniata</taxon>
        <taxon>Vertebrata</taxon>
        <taxon>Euteleostomi</taxon>
        <taxon>Actinopterygii</taxon>
        <taxon>Neopterygii</taxon>
        <taxon>Teleostei</taxon>
        <taxon>Anguilliformes</taxon>
        <taxon>Anguillidae</taxon>
        <taxon>Anguilla</taxon>
    </lineage>
</organism>